<feature type="transmembrane region" description="Helical" evidence="1">
    <location>
        <begin position="486"/>
        <end position="506"/>
    </location>
</feature>
<evidence type="ECO:0000313" key="2">
    <source>
        <dbReference type="EMBL" id="MCA9727491.1"/>
    </source>
</evidence>
<feature type="transmembrane region" description="Helical" evidence="1">
    <location>
        <begin position="122"/>
        <end position="141"/>
    </location>
</feature>
<feature type="transmembrane region" description="Helical" evidence="1">
    <location>
        <begin position="196"/>
        <end position="224"/>
    </location>
</feature>
<feature type="transmembrane region" description="Helical" evidence="1">
    <location>
        <begin position="21"/>
        <end position="39"/>
    </location>
</feature>
<reference evidence="2" key="2">
    <citation type="journal article" date="2021" name="Microbiome">
        <title>Successional dynamics and alternative stable states in a saline activated sludge microbial community over 9 years.</title>
        <authorList>
            <person name="Wang Y."/>
            <person name="Ye J."/>
            <person name="Ju F."/>
            <person name="Liu L."/>
            <person name="Boyd J.A."/>
            <person name="Deng Y."/>
            <person name="Parks D.H."/>
            <person name="Jiang X."/>
            <person name="Yin X."/>
            <person name="Woodcroft B.J."/>
            <person name="Tyson G.W."/>
            <person name="Hugenholtz P."/>
            <person name="Polz M.F."/>
            <person name="Zhang T."/>
        </authorList>
    </citation>
    <scope>NUCLEOTIDE SEQUENCE</scope>
    <source>
        <strain evidence="2">HKST-UBA01</strain>
    </source>
</reference>
<protein>
    <submittedName>
        <fullName evidence="2">Uncharacterized protein</fullName>
    </submittedName>
</protein>
<feature type="transmembrane region" description="Helical" evidence="1">
    <location>
        <begin position="303"/>
        <end position="323"/>
    </location>
</feature>
<accession>A0A956M0D0</accession>
<keyword evidence="1" id="KW-0472">Membrane</keyword>
<organism evidence="2 3">
    <name type="scientific">Eiseniibacteriota bacterium</name>
    <dbReference type="NCBI Taxonomy" id="2212470"/>
    <lineage>
        <taxon>Bacteria</taxon>
        <taxon>Candidatus Eiseniibacteriota</taxon>
    </lineage>
</organism>
<proteinExistence type="predicted"/>
<evidence type="ECO:0000313" key="3">
    <source>
        <dbReference type="Proteomes" id="UP000697710"/>
    </source>
</evidence>
<feature type="transmembrane region" description="Helical" evidence="1">
    <location>
        <begin position="348"/>
        <end position="370"/>
    </location>
</feature>
<keyword evidence="1" id="KW-1133">Transmembrane helix</keyword>
<dbReference type="AlphaFoldDB" id="A0A956M0D0"/>
<evidence type="ECO:0000256" key="1">
    <source>
        <dbReference type="SAM" id="Phobius"/>
    </source>
</evidence>
<feature type="transmembrane region" description="Helical" evidence="1">
    <location>
        <begin position="382"/>
        <end position="398"/>
    </location>
</feature>
<dbReference type="Proteomes" id="UP000697710">
    <property type="component" value="Unassembled WGS sequence"/>
</dbReference>
<reference evidence="2" key="1">
    <citation type="submission" date="2020-04" db="EMBL/GenBank/DDBJ databases">
        <authorList>
            <person name="Zhang T."/>
        </authorList>
    </citation>
    <scope>NUCLEOTIDE SEQUENCE</scope>
    <source>
        <strain evidence="2">HKST-UBA01</strain>
    </source>
</reference>
<comment type="caution">
    <text evidence="2">The sequence shown here is derived from an EMBL/GenBank/DDBJ whole genome shotgun (WGS) entry which is preliminary data.</text>
</comment>
<feature type="transmembrane region" description="Helical" evidence="1">
    <location>
        <begin position="148"/>
        <end position="166"/>
    </location>
</feature>
<gene>
    <name evidence="2" type="ORF">KC729_07395</name>
</gene>
<name>A0A956M0D0_UNCEI</name>
<feature type="transmembrane region" description="Helical" evidence="1">
    <location>
        <begin position="410"/>
        <end position="433"/>
    </location>
</feature>
<sequence>MSSAPAEPTPSWSSGRSSTRTVSALILLFLSLAGISVALHPPGCLWTVDGGNKLLLTRSVLAGHRWSPELPYPGRALDADLRWSPIAPPFGIAEDGALRSQYPPAFALLSAPFLGTLGERGLFLLPLAGGVLALLGAAWAARRCGGSPGLAVLLAGPGSALIFYSVSFWEHSLAAASLTWAIGWLLGPARDRRPIVAGLLFAAAAIFRDELLLLLPVVLIWVWLGSRKTSVVRIAIGFAIGWTPFALWQLLETGSIFGRHAWLNLRASAGLHAGATMHLWPMLRGWLEDRGQVIASLLVASPHSPNLVIALVALAAGCLIVLAERMGGRPSAGHAEGGTPGAPRGRGLSVMIGAGAGIIALATLAWIAVLVDPRTPIHGPEVSGGLVMAVPWLVLVFSRSDSHEGRRLGGLLLGCVGLLVLATPIVTTAGAHWGPRILVSLLPLLAVRASLVFERTVDPADRDPFRSEAAASASASTTGPRRPSRTAVGVLAGAAVLLQLSGLYIHHRELDRIARMQDEVATMEEPIVTTMWWYAQLMPRIYPARSIFLVRSRSDLEDWLLRYADSGGTSFTFASTTGDALLASLPLRAGSAIAVDVPGYAHFLLPVEVLRPRRGALAIDRIWLRMRRDSALRSRSDAPGGSDR</sequence>
<dbReference type="EMBL" id="JAGQHR010000176">
    <property type="protein sequence ID" value="MCA9727491.1"/>
    <property type="molecule type" value="Genomic_DNA"/>
</dbReference>
<keyword evidence="1" id="KW-0812">Transmembrane</keyword>
<feature type="transmembrane region" description="Helical" evidence="1">
    <location>
        <begin position="230"/>
        <end position="251"/>
    </location>
</feature>